<dbReference type="GO" id="GO:0006509">
    <property type="term" value="P:membrane protein ectodomain proteolysis"/>
    <property type="evidence" value="ECO:0007669"/>
    <property type="project" value="TreeGrafter"/>
</dbReference>
<dbReference type="PANTHER" id="PTHR45702:SF2">
    <property type="entry name" value="KUZBANIAN, ISOFORM A"/>
    <property type="match status" value="1"/>
</dbReference>
<sequence>MTSKPLDPLAIHSPERRPLSSPQLVHRCTHTHTPTHSSAPIMCRINRFSSVVLLSSVCLLWWPSMVWTERLDQYVEHYEPLDYPPVDTSHLHRLHSASRAKRSTDPKSPYHTADEHKRRDAGPELPPLAVEFRSHGRHFPLRLRPDTDSVFHPDLVVEGSDGRPVAVSLSHIVSGELARDPTSRVFGAVRDGLFEGQIHTGKGQHYYVERALNYINSSDYQLKHNKSLPFHSVIYSSRHVTDPYRHKRSAQDGACALDDDTREWMNTVSNSGVDDQTDGDYSDGLLSRRKREYGTNNYGNSGTVRPNYWTTAFEAQGRIGPANRPAQTTPRDTPFVPQRRACSLYIQTDTYLWDHIKKNEPSDAKAREEIASLVAQHIKAVNHIYETSVFKDIYGLKFIVQRLKINDSSACDSAHKRESNQFCSPNIDVSNFLNLNSQFNHNDFCLAYIFTYRDFSGGTLGLAWVASTSEIASLVAQHIKAVNHIYETSVFKDIYGLKFIVQRLKINDSSACDSAHKRESNQFCSPNIDVSNFLNLNSQFNHNDFCLAYIFTYRDFSGGTLGLAWVASTSGTATTTPHSHCVP</sequence>
<dbReference type="Proteomes" id="UP000759131">
    <property type="component" value="Unassembled WGS sequence"/>
</dbReference>
<gene>
    <name evidence="2" type="ORF">OSB1V03_LOCUS14188</name>
</gene>
<evidence type="ECO:0000313" key="2">
    <source>
        <dbReference type="EMBL" id="CAD7633792.1"/>
    </source>
</evidence>
<dbReference type="AlphaFoldDB" id="A0A7R9L2A8"/>
<dbReference type="SUPFAM" id="SSF55486">
    <property type="entry name" value="Metalloproteases ('zincins'), catalytic domain"/>
    <property type="match status" value="2"/>
</dbReference>
<evidence type="ECO:0000256" key="1">
    <source>
        <dbReference type="SAM" id="MobiDB-lite"/>
    </source>
</evidence>
<accession>A0A7R9L2A8</accession>
<dbReference type="GO" id="GO:0005886">
    <property type="term" value="C:plasma membrane"/>
    <property type="evidence" value="ECO:0007669"/>
    <property type="project" value="TreeGrafter"/>
</dbReference>
<dbReference type="EMBL" id="OC867969">
    <property type="protein sequence ID" value="CAD7633792.1"/>
    <property type="molecule type" value="Genomic_DNA"/>
</dbReference>
<dbReference type="EMBL" id="CAJPIZ010013394">
    <property type="protein sequence ID" value="CAG2114222.1"/>
    <property type="molecule type" value="Genomic_DNA"/>
</dbReference>
<reference evidence="2" key="1">
    <citation type="submission" date="2020-11" db="EMBL/GenBank/DDBJ databases">
        <authorList>
            <person name="Tran Van P."/>
        </authorList>
    </citation>
    <scope>NUCLEOTIDE SEQUENCE</scope>
</reference>
<dbReference type="OrthoDB" id="2149267at2759"/>
<dbReference type="InterPro" id="IPR051489">
    <property type="entry name" value="ADAM_Metalloproteinase"/>
</dbReference>
<dbReference type="PANTHER" id="PTHR45702">
    <property type="entry name" value="ADAM10/ADAM17 METALLOPEPTIDASE FAMILY MEMBER"/>
    <property type="match status" value="1"/>
</dbReference>
<organism evidence="2">
    <name type="scientific">Medioppia subpectinata</name>
    <dbReference type="NCBI Taxonomy" id="1979941"/>
    <lineage>
        <taxon>Eukaryota</taxon>
        <taxon>Metazoa</taxon>
        <taxon>Ecdysozoa</taxon>
        <taxon>Arthropoda</taxon>
        <taxon>Chelicerata</taxon>
        <taxon>Arachnida</taxon>
        <taxon>Acari</taxon>
        <taxon>Acariformes</taxon>
        <taxon>Sarcoptiformes</taxon>
        <taxon>Oribatida</taxon>
        <taxon>Brachypylina</taxon>
        <taxon>Oppioidea</taxon>
        <taxon>Oppiidae</taxon>
        <taxon>Medioppia</taxon>
    </lineage>
</organism>
<name>A0A7R9L2A8_9ACAR</name>
<dbReference type="GO" id="GO:0004222">
    <property type="term" value="F:metalloendopeptidase activity"/>
    <property type="evidence" value="ECO:0007669"/>
    <property type="project" value="TreeGrafter"/>
</dbReference>
<protein>
    <submittedName>
        <fullName evidence="2">Uncharacterized protein</fullName>
    </submittedName>
</protein>
<proteinExistence type="predicted"/>
<evidence type="ECO:0000313" key="3">
    <source>
        <dbReference type="Proteomes" id="UP000759131"/>
    </source>
</evidence>
<feature type="region of interest" description="Disordered" evidence="1">
    <location>
        <begin position="93"/>
        <end position="124"/>
    </location>
</feature>
<dbReference type="InterPro" id="IPR024079">
    <property type="entry name" value="MetalloPept_cat_dom_sf"/>
</dbReference>
<dbReference type="Pfam" id="PF13574">
    <property type="entry name" value="Reprolysin_2"/>
    <property type="match status" value="2"/>
</dbReference>
<feature type="region of interest" description="Disordered" evidence="1">
    <location>
        <begin position="1"/>
        <end position="22"/>
    </location>
</feature>
<dbReference type="GO" id="GO:0007219">
    <property type="term" value="P:Notch signaling pathway"/>
    <property type="evidence" value="ECO:0007669"/>
    <property type="project" value="TreeGrafter"/>
</dbReference>
<keyword evidence="3" id="KW-1185">Reference proteome</keyword>
<feature type="compositionally biased region" description="Basic and acidic residues" evidence="1">
    <location>
        <begin position="112"/>
        <end position="122"/>
    </location>
</feature>
<dbReference type="Gene3D" id="3.40.390.10">
    <property type="entry name" value="Collagenase (Catalytic Domain)"/>
    <property type="match status" value="2"/>
</dbReference>